<comment type="caution">
    <text evidence="1">The sequence shown here is derived from an EMBL/GenBank/DDBJ whole genome shotgun (WGS) entry which is preliminary data.</text>
</comment>
<protein>
    <submittedName>
        <fullName evidence="1">Uncharacterized protein</fullName>
    </submittedName>
</protein>
<sequence>MGTGVARSAGQHPQGVRAAVCGIMASLTSSLSVLCVRRHEAWLPWLPLGALCPSADAWWCLPVGQHGTTYCTRWRPPSEPDLHLKYLTTSL</sequence>
<keyword evidence="2" id="KW-1185">Reference proteome</keyword>
<dbReference type="EMBL" id="VSRR010104580">
    <property type="protein sequence ID" value="MPC96086.1"/>
    <property type="molecule type" value="Genomic_DNA"/>
</dbReference>
<dbReference type="Proteomes" id="UP000324222">
    <property type="component" value="Unassembled WGS sequence"/>
</dbReference>
<dbReference type="AlphaFoldDB" id="A0A5B7JP33"/>
<evidence type="ECO:0000313" key="1">
    <source>
        <dbReference type="EMBL" id="MPC96086.1"/>
    </source>
</evidence>
<evidence type="ECO:0000313" key="2">
    <source>
        <dbReference type="Proteomes" id="UP000324222"/>
    </source>
</evidence>
<organism evidence="1 2">
    <name type="scientific">Portunus trituberculatus</name>
    <name type="common">Swimming crab</name>
    <name type="synonym">Neptunus trituberculatus</name>
    <dbReference type="NCBI Taxonomy" id="210409"/>
    <lineage>
        <taxon>Eukaryota</taxon>
        <taxon>Metazoa</taxon>
        <taxon>Ecdysozoa</taxon>
        <taxon>Arthropoda</taxon>
        <taxon>Crustacea</taxon>
        <taxon>Multicrustacea</taxon>
        <taxon>Malacostraca</taxon>
        <taxon>Eumalacostraca</taxon>
        <taxon>Eucarida</taxon>
        <taxon>Decapoda</taxon>
        <taxon>Pleocyemata</taxon>
        <taxon>Brachyura</taxon>
        <taxon>Eubrachyura</taxon>
        <taxon>Portunoidea</taxon>
        <taxon>Portunidae</taxon>
        <taxon>Portuninae</taxon>
        <taxon>Portunus</taxon>
    </lineage>
</organism>
<reference evidence="1 2" key="1">
    <citation type="submission" date="2019-05" db="EMBL/GenBank/DDBJ databases">
        <title>Another draft genome of Portunus trituberculatus and its Hox gene families provides insights of decapod evolution.</title>
        <authorList>
            <person name="Jeong J.-H."/>
            <person name="Song I."/>
            <person name="Kim S."/>
            <person name="Choi T."/>
            <person name="Kim D."/>
            <person name="Ryu S."/>
            <person name="Kim W."/>
        </authorList>
    </citation>
    <scope>NUCLEOTIDE SEQUENCE [LARGE SCALE GENOMIC DNA]</scope>
    <source>
        <tissue evidence="1">Muscle</tissue>
    </source>
</reference>
<accession>A0A5B7JP33</accession>
<proteinExistence type="predicted"/>
<name>A0A5B7JP33_PORTR</name>
<gene>
    <name evidence="1" type="ORF">E2C01_091323</name>
</gene>